<dbReference type="AlphaFoldDB" id="A0A6B0TSN4"/>
<organism evidence="3">
    <name type="scientific">Ixodes ricinus</name>
    <name type="common">Common tick</name>
    <name type="synonym">Acarus ricinus</name>
    <dbReference type="NCBI Taxonomy" id="34613"/>
    <lineage>
        <taxon>Eukaryota</taxon>
        <taxon>Metazoa</taxon>
        <taxon>Ecdysozoa</taxon>
        <taxon>Arthropoda</taxon>
        <taxon>Chelicerata</taxon>
        <taxon>Arachnida</taxon>
        <taxon>Acari</taxon>
        <taxon>Parasitiformes</taxon>
        <taxon>Ixodida</taxon>
        <taxon>Ixodoidea</taxon>
        <taxon>Ixodidae</taxon>
        <taxon>Ixodinae</taxon>
        <taxon>Ixodes</taxon>
    </lineage>
</organism>
<feature type="signal peptide" evidence="2">
    <location>
        <begin position="1"/>
        <end position="23"/>
    </location>
</feature>
<keyword evidence="2" id="KW-0732">Signal</keyword>
<name>A0A6B0TSN4_IXORI</name>
<feature type="region of interest" description="Disordered" evidence="1">
    <location>
        <begin position="41"/>
        <end position="72"/>
    </location>
</feature>
<dbReference type="EMBL" id="GIFC01000846">
    <property type="protein sequence ID" value="MXU82929.1"/>
    <property type="molecule type" value="Transcribed_RNA"/>
</dbReference>
<sequence>MHEAPPLVILAFSFLRALRSSCSICYRPRLNVPVSRKAGFHRANTPQTNHEISPVARELRARRNSHTSDSTH</sequence>
<reference evidence="3" key="1">
    <citation type="submission" date="2019-12" db="EMBL/GenBank/DDBJ databases">
        <title>An insight into the sialome of adult female Ixodes ricinus ticks feeding for 6 days.</title>
        <authorList>
            <person name="Perner J."/>
            <person name="Ribeiro J.M.C."/>
        </authorList>
    </citation>
    <scope>NUCLEOTIDE SEQUENCE</scope>
    <source>
        <strain evidence="3">Semi-engorged</strain>
        <tissue evidence="3">Salivary glands</tissue>
    </source>
</reference>
<evidence type="ECO:0000313" key="3">
    <source>
        <dbReference type="EMBL" id="MXU82929.1"/>
    </source>
</evidence>
<accession>A0A6B0TSN4</accession>
<protein>
    <submittedName>
        <fullName evidence="3">Putative secreted protein</fullName>
    </submittedName>
</protein>
<proteinExistence type="predicted"/>
<evidence type="ECO:0000256" key="2">
    <source>
        <dbReference type="SAM" id="SignalP"/>
    </source>
</evidence>
<evidence type="ECO:0000256" key="1">
    <source>
        <dbReference type="SAM" id="MobiDB-lite"/>
    </source>
</evidence>
<feature type="chain" id="PRO_5025578032" evidence="2">
    <location>
        <begin position="24"/>
        <end position="72"/>
    </location>
</feature>